<dbReference type="AlphaFoldDB" id="A0AAV3RWA0"/>
<sequence length="90" mass="10113">MGSAPQLPTSTLTSVVSPIPFAMVKNRQFRCGDFVVRLCSTSKPREHSMLSPKWEGPYRVKKVVGPSTYELEDLEGKMVSRTWHASKLCK</sequence>
<accession>A0AAV3RWA0</accession>
<protein>
    <recommendedName>
        <fullName evidence="3">Reverse transcriptase domain-containing protein</fullName>
    </recommendedName>
</protein>
<comment type="caution">
    <text evidence="1">The sequence shown here is derived from an EMBL/GenBank/DDBJ whole genome shotgun (WGS) entry which is preliminary data.</text>
</comment>
<dbReference type="Proteomes" id="UP001454036">
    <property type="component" value="Unassembled WGS sequence"/>
</dbReference>
<evidence type="ECO:0000313" key="2">
    <source>
        <dbReference type="Proteomes" id="UP001454036"/>
    </source>
</evidence>
<reference evidence="1 2" key="1">
    <citation type="submission" date="2024-01" db="EMBL/GenBank/DDBJ databases">
        <title>The complete chloroplast genome sequence of Lithospermum erythrorhizon: insights into the phylogenetic relationship among Boraginaceae species and the maternal lineages of purple gromwells.</title>
        <authorList>
            <person name="Okada T."/>
            <person name="Watanabe K."/>
        </authorList>
    </citation>
    <scope>NUCLEOTIDE SEQUENCE [LARGE SCALE GENOMIC DNA]</scope>
</reference>
<evidence type="ECO:0000313" key="1">
    <source>
        <dbReference type="EMBL" id="GAA0184760.1"/>
    </source>
</evidence>
<proteinExistence type="predicted"/>
<dbReference type="EMBL" id="BAABME010012143">
    <property type="protein sequence ID" value="GAA0184760.1"/>
    <property type="molecule type" value="Genomic_DNA"/>
</dbReference>
<evidence type="ECO:0008006" key="3">
    <source>
        <dbReference type="Google" id="ProtNLM"/>
    </source>
</evidence>
<organism evidence="1 2">
    <name type="scientific">Lithospermum erythrorhizon</name>
    <name type="common">Purple gromwell</name>
    <name type="synonym">Lithospermum officinale var. erythrorhizon</name>
    <dbReference type="NCBI Taxonomy" id="34254"/>
    <lineage>
        <taxon>Eukaryota</taxon>
        <taxon>Viridiplantae</taxon>
        <taxon>Streptophyta</taxon>
        <taxon>Embryophyta</taxon>
        <taxon>Tracheophyta</taxon>
        <taxon>Spermatophyta</taxon>
        <taxon>Magnoliopsida</taxon>
        <taxon>eudicotyledons</taxon>
        <taxon>Gunneridae</taxon>
        <taxon>Pentapetalae</taxon>
        <taxon>asterids</taxon>
        <taxon>lamiids</taxon>
        <taxon>Boraginales</taxon>
        <taxon>Boraginaceae</taxon>
        <taxon>Boraginoideae</taxon>
        <taxon>Lithospermeae</taxon>
        <taxon>Lithospermum</taxon>
    </lineage>
</organism>
<gene>
    <name evidence="1" type="ORF">LIER_32048</name>
</gene>
<name>A0AAV3RWA0_LITER</name>
<keyword evidence="2" id="KW-1185">Reference proteome</keyword>